<keyword evidence="1" id="KW-0472">Membrane</keyword>
<keyword evidence="1" id="KW-0812">Transmembrane</keyword>
<dbReference type="Pfam" id="PF04578">
    <property type="entry name" value="DUF594"/>
    <property type="match status" value="1"/>
</dbReference>
<dbReference type="OMA" id="HERACKV"/>
<dbReference type="EMBL" id="KI517384">
    <property type="protein sequence ID" value="ESQ55464.1"/>
    <property type="molecule type" value="Genomic_DNA"/>
</dbReference>
<dbReference type="InterPro" id="IPR007658">
    <property type="entry name" value="DUF594"/>
</dbReference>
<reference evidence="3 4" key="1">
    <citation type="journal article" date="2013" name="Front. Plant Sci.">
        <title>The Reference Genome of the Halophytic Plant Eutrema salsugineum.</title>
        <authorList>
            <person name="Yang R."/>
            <person name="Jarvis D.E."/>
            <person name="Chen H."/>
            <person name="Beilstein M.A."/>
            <person name="Grimwood J."/>
            <person name="Jenkins J."/>
            <person name="Shu S."/>
            <person name="Prochnik S."/>
            <person name="Xin M."/>
            <person name="Ma C."/>
            <person name="Schmutz J."/>
            <person name="Wing R.A."/>
            <person name="Mitchell-Olds T."/>
            <person name="Schumaker K.S."/>
            <person name="Wang X."/>
        </authorList>
    </citation>
    <scope>NUCLEOTIDE SEQUENCE [LARGE SCALE GENOMIC DNA]</scope>
</reference>
<dbReference type="Pfam" id="PF13968">
    <property type="entry name" value="DUF4220"/>
    <property type="match status" value="1"/>
</dbReference>
<dbReference type="Proteomes" id="UP000030689">
    <property type="component" value="Unassembled WGS sequence"/>
</dbReference>
<evidence type="ECO:0000313" key="4">
    <source>
        <dbReference type="Proteomes" id="UP000030689"/>
    </source>
</evidence>
<dbReference type="STRING" id="72664.V4MG24"/>
<dbReference type="KEGG" id="eus:EUTSA_v10025163mg"/>
<feature type="transmembrane region" description="Helical" evidence="1">
    <location>
        <begin position="136"/>
        <end position="159"/>
    </location>
</feature>
<dbReference type="InterPro" id="IPR025315">
    <property type="entry name" value="DUF4220"/>
</dbReference>
<name>V4MG24_EUTSA</name>
<dbReference type="Gramene" id="ESQ55464">
    <property type="protein sequence ID" value="ESQ55464"/>
    <property type="gene ID" value="EUTSA_v10025163mg"/>
</dbReference>
<feature type="domain" description="DUF4220" evidence="2">
    <location>
        <begin position="47"/>
        <end position="232"/>
    </location>
</feature>
<proteinExistence type="predicted"/>
<dbReference type="PANTHER" id="PTHR31325">
    <property type="entry name" value="OS01G0798800 PROTEIN-RELATED"/>
    <property type="match status" value="1"/>
</dbReference>
<sequence length="457" mass="53585">MLQTSSSAFDYTEQPDNLDMDSIIASEMYMKEHRRQLKPPKLMIPNRKLTHLEILHLELRDESMAFFRAPKLQDEEALRIMEAELDFIYEGLYTKGAVLHSWVGLVSRFISLGSLLSAFTIYHYRHNKIQEFHNADIVITYTLFLVGIALDVMSLYIFMVSDWTIAMLSTLKDDFERIPSRKDRILDWVLGLKRPKWKWQTCREEHKQEVLNTPFLLRRWTGSITMFNFITYSMNADTERIHNPRGGTFQLLWKTLLCPFSYVTSVHNLDYDHSLLIWHIATELCYQEKDSAKEKCDNSEYHTNRKISKMLSDYMMYLLIMQPKLMSEVAGIGKIRFRDTLAEADRLFKKMRIENSRYVKFASGVILSVDTSIEPRDVKGNHSKSVLFEASSLAKELQRLERDFGQDKWKTLSKVWLEFLFHAASHCDATTRMELLSKGGEFINFVWLQMSHFGLGD</sequence>
<evidence type="ECO:0000259" key="2">
    <source>
        <dbReference type="Pfam" id="PF13968"/>
    </source>
</evidence>
<evidence type="ECO:0000313" key="3">
    <source>
        <dbReference type="EMBL" id="ESQ55464.1"/>
    </source>
</evidence>
<gene>
    <name evidence="3" type="ORF">EUTSA_v10025163mg</name>
</gene>
<accession>V4MG24</accession>
<dbReference type="eggNOG" id="ENOG502QQBP">
    <property type="taxonomic scope" value="Eukaryota"/>
</dbReference>
<keyword evidence="4" id="KW-1185">Reference proteome</keyword>
<protein>
    <recommendedName>
        <fullName evidence="2">DUF4220 domain-containing protein</fullName>
    </recommendedName>
</protein>
<organism evidence="3 4">
    <name type="scientific">Eutrema salsugineum</name>
    <name type="common">Saltwater cress</name>
    <name type="synonym">Sisymbrium salsugineum</name>
    <dbReference type="NCBI Taxonomy" id="72664"/>
    <lineage>
        <taxon>Eukaryota</taxon>
        <taxon>Viridiplantae</taxon>
        <taxon>Streptophyta</taxon>
        <taxon>Embryophyta</taxon>
        <taxon>Tracheophyta</taxon>
        <taxon>Spermatophyta</taxon>
        <taxon>Magnoliopsida</taxon>
        <taxon>eudicotyledons</taxon>
        <taxon>Gunneridae</taxon>
        <taxon>Pentapetalae</taxon>
        <taxon>rosids</taxon>
        <taxon>malvids</taxon>
        <taxon>Brassicales</taxon>
        <taxon>Brassicaceae</taxon>
        <taxon>Eutremeae</taxon>
        <taxon>Eutrema</taxon>
    </lineage>
</organism>
<keyword evidence="1" id="KW-1133">Transmembrane helix</keyword>
<dbReference type="AlphaFoldDB" id="V4MG24"/>
<feature type="transmembrane region" description="Helical" evidence="1">
    <location>
        <begin position="102"/>
        <end position="124"/>
    </location>
</feature>
<evidence type="ECO:0000256" key="1">
    <source>
        <dbReference type="SAM" id="Phobius"/>
    </source>
</evidence>